<reference evidence="13" key="1">
    <citation type="journal article" date="2014" name="BMC Genomics">
        <title>Characterizing the developmental transcriptome of the oriental fruit fly, Bactrocera dorsalis (Diptera: Tephritidae) through comparative genomic analysis with Drosophila melanogaster utilizing modENCODE datasets.</title>
        <authorList>
            <person name="Geib S.M."/>
            <person name="Calla B."/>
            <person name="Hall B."/>
            <person name="Hou S."/>
            <person name="Manoukis N.C."/>
        </authorList>
    </citation>
    <scope>NUCLEOTIDE SEQUENCE</scope>
    <source>
        <strain evidence="13">Punador</strain>
    </source>
</reference>
<keyword evidence="4" id="KW-1003">Cell membrane</keyword>
<evidence type="ECO:0000256" key="11">
    <source>
        <dbReference type="ARBA" id="ARBA00023303"/>
    </source>
</evidence>
<protein>
    <recommendedName>
        <fullName evidence="12">Innexin</fullName>
    </recommendedName>
</protein>
<dbReference type="PANTHER" id="PTHR11893:SF38">
    <property type="entry name" value="INNEXIN INX7"/>
    <property type="match status" value="1"/>
</dbReference>
<dbReference type="GO" id="GO:0005921">
    <property type="term" value="C:gap junction"/>
    <property type="evidence" value="ECO:0007669"/>
    <property type="project" value="UniProtKB-SubCell"/>
</dbReference>
<keyword evidence="5 12" id="KW-0812">Transmembrane</keyword>
<keyword evidence="10 12" id="KW-0472">Membrane</keyword>
<evidence type="ECO:0000256" key="10">
    <source>
        <dbReference type="ARBA" id="ARBA00023136"/>
    </source>
</evidence>
<dbReference type="GO" id="GO:0007602">
    <property type="term" value="P:phototransduction"/>
    <property type="evidence" value="ECO:0007669"/>
    <property type="project" value="TreeGrafter"/>
</dbReference>
<feature type="transmembrane region" description="Helical" evidence="12">
    <location>
        <begin position="197"/>
        <end position="218"/>
    </location>
</feature>
<dbReference type="PRINTS" id="PR01262">
    <property type="entry name" value="INNEXIN"/>
</dbReference>
<evidence type="ECO:0000256" key="1">
    <source>
        <dbReference type="ARBA" id="ARBA00004610"/>
    </source>
</evidence>
<comment type="subcellular location">
    <subcellularLocation>
        <location evidence="1">Cell junction</location>
        <location evidence="1">Gap junction</location>
    </subcellularLocation>
    <subcellularLocation>
        <location evidence="2 12">Cell membrane</location>
        <topology evidence="2 12">Multi-pass membrane protein</topology>
    </subcellularLocation>
</comment>
<feature type="transmembrane region" description="Helical" evidence="12">
    <location>
        <begin position="290"/>
        <end position="314"/>
    </location>
</feature>
<comment type="similarity">
    <text evidence="12">Belongs to the pannexin family.</text>
</comment>
<feature type="transmembrane region" description="Helical" evidence="12">
    <location>
        <begin position="28"/>
        <end position="46"/>
    </location>
</feature>
<gene>
    <name evidence="13" type="primary">INX7</name>
    <name evidence="12" type="synonym">inx</name>
</gene>
<keyword evidence="6" id="KW-0303">Gap junction</keyword>
<name>A0A034VI85_BACDO</name>
<evidence type="ECO:0000256" key="8">
    <source>
        <dbReference type="ARBA" id="ARBA00022989"/>
    </source>
</evidence>
<proteinExistence type="inferred from homology"/>
<evidence type="ECO:0000256" key="5">
    <source>
        <dbReference type="ARBA" id="ARBA00022692"/>
    </source>
</evidence>
<keyword evidence="11 12" id="KW-0407">Ion channel</keyword>
<comment type="function">
    <text evidence="12">Structural component of the gap junctions.</text>
</comment>
<dbReference type="GO" id="GO:0034220">
    <property type="term" value="P:monoatomic ion transmembrane transport"/>
    <property type="evidence" value="ECO:0007669"/>
    <property type="project" value="UniProtKB-KW"/>
</dbReference>
<keyword evidence="7" id="KW-0965">Cell junction</keyword>
<dbReference type="EMBL" id="GAKP01015931">
    <property type="protein sequence ID" value="JAC43021.1"/>
    <property type="molecule type" value="Transcribed_RNA"/>
</dbReference>
<keyword evidence="8 12" id="KW-1133">Transmembrane helix</keyword>
<evidence type="ECO:0000256" key="4">
    <source>
        <dbReference type="ARBA" id="ARBA00022475"/>
    </source>
</evidence>
<dbReference type="PANTHER" id="PTHR11893">
    <property type="entry name" value="INNEXIN"/>
    <property type="match status" value="1"/>
</dbReference>
<accession>A0A034VI85</accession>
<dbReference type="InterPro" id="IPR000990">
    <property type="entry name" value="Innexin"/>
</dbReference>
<evidence type="ECO:0000256" key="7">
    <source>
        <dbReference type="ARBA" id="ARBA00022949"/>
    </source>
</evidence>
<evidence type="ECO:0000256" key="12">
    <source>
        <dbReference type="RuleBase" id="RU010713"/>
    </source>
</evidence>
<evidence type="ECO:0000256" key="9">
    <source>
        <dbReference type="ARBA" id="ARBA00023065"/>
    </source>
</evidence>
<evidence type="ECO:0000256" key="3">
    <source>
        <dbReference type="ARBA" id="ARBA00022448"/>
    </source>
</evidence>
<dbReference type="AlphaFoldDB" id="A0A034VI85"/>
<dbReference type="PROSITE" id="PS51013">
    <property type="entry name" value="PANNEXIN"/>
    <property type="match status" value="1"/>
</dbReference>
<evidence type="ECO:0000313" key="13">
    <source>
        <dbReference type="EMBL" id="JAC43021.1"/>
    </source>
</evidence>
<organism evidence="13">
    <name type="scientific">Bactrocera dorsalis</name>
    <name type="common">Oriental fruit fly</name>
    <name type="synonym">Dacus dorsalis</name>
    <dbReference type="NCBI Taxonomy" id="27457"/>
    <lineage>
        <taxon>Eukaryota</taxon>
        <taxon>Metazoa</taxon>
        <taxon>Ecdysozoa</taxon>
        <taxon>Arthropoda</taxon>
        <taxon>Hexapoda</taxon>
        <taxon>Insecta</taxon>
        <taxon>Pterygota</taxon>
        <taxon>Neoptera</taxon>
        <taxon>Endopterygota</taxon>
        <taxon>Diptera</taxon>
        <taxon>Brachycera</taxon>
        <taxon>Muscomorpha</taxon>
        <taxon>Tephritoidea</taxon>
        <taxon>Tephritidae</taxon>
        <taxon>Bactrocera</taxon>
        <taxon>Bactrocera</taxon>
    </lineage>
</organism>
<keyword evidence="9 12" id="KW-0406">Ion transport</keyword>
<dbReference type="OrthoDB" id="5867527at2759"/>
<keyword evidence="3 12" id="KW-0813">Transport</keyword>
<dbReference type="Pfam" id="PF00876">
    <property type="entry name" value="Innexin"/>
    <property type="match status" value="1"/>
</dbReference>
<evidence type="ECO:0000256" key="2">
    <source>
        <dbReference type="ARBA" id="ARBA00004651"/>
    </source>
</evidence>
<dbReference type="GO" id="GO:0005886">
    <property type="term" value="C:plasma membrane"/>
    <property type="evidence" value="ECO:0007669"/>
    <property type="project" value="UniProtKB-SubCell"/>
</dbReference>
<feature type="transmembrane region" description="Helical" evidence="12">
    <location>
        <begin position="112"/>
        <end position="134"/>
    </location>
</feature>
<sequence>MLSAFSTVAPYLKFNPSYVIVDNFVFKLHYRWTFIILLVATILVSMRQYFGEHIKCISDTIPAHVINTYCFFTPTFTLVRHLNNSALEKGIIFQPGIGPEESQHEEIRRHAYYQWVPFVLFGQALLFYIPHFLWKSFEGGRIKALVFGLRMVGLSQYLKDESLKIGKINIPSMEETESRVKNIRRAMIDRMRINQSWGAHLAFTEFLNLLNILLQIYLTNRFLAGAFYSLGVKVIRERWTDQMDALDVVFPKITKCHFRKFGPSGSLQMHDTLCVMALNIINEKIYAVLWFWYLFVLVMTILGLIWRLSTFLLYRNVRFTKLTFAYFARPGRIDEQELAAVVAKCNFSNWMFLFFLRSNISEFLFKRVIFHLASEMPDPEKDNSINAFLDREHSAAKAGPSGVAHTIQLDEVDTPLLSSKVGAKMD</sequence>
<dbReference type="GO" id="GO:0005243">
    <property type="term" value="F:gap junction channel activity"/>
    <property type="evidence" value="ECO:0007669"/>
    <property type="project" value="TreeGrafter"/>
</dbReference>
<evidence type="ECO:0000256" key="6">
    <source>
        <dbReference type="ARBA" id="ARBA00022868"/>
    </source>
</evidence>